<feature type="compositionally biased region" description="Polar residues" evidence="1">
    <location>
        <begin position="198"/>
        <end position="213"/>
    </location>
</feature>
<dbReference type="Pfam" id="PF04783">
    <property type="entry name" value="DUF630"/>
    <property type="match status" value="1"/>
</dbReference>
<keyword evidence="6" id="KW-1185">Reference proteome</keyword>
<feature type="compositionally biased region" description="Pro residues" evidence="1">
    <location>
        <begin position="83"/>
        <end position="105"/>
    </location>
</feature>
<feature type="compositionally biased region" description="Basic and acidic residues" evidence="1">
    <location>
        <begin position="364"/>
        <end position="375"/>
    </location>
</feature>
<evidence type="ECO:0000256" key="1">
    <source>
        <dbReference type="SAM" id="MobiDB-lite"/>
    </source>
</evidence>
<reference evidence="4 6" key="2">
    <citation type="journal article" date="2018" name="Plant J.">
        <title>The Physcomitrella patens chromosome-scale assembly reveals moss genome structure and evolution.</title>
        <authorList>
            <person name="Lang D."/>
            <person name="Ullrich K.K."/>
            <person name="Murat F."/>
            <person name="Fuchs J."/>
            <person name="Jenkins J."/>
            <person name="Haas F.B."/>
            <person name="Piednoel M."/>
            <person name="Gundlach H."/>
            <person name="Van Bel M."/>
            <person name="Meyberg R."/>
            <person name="Vives C."/>
            <person name="Morata J."/>
            <person name="Symeonidi A."/>
            <person name="Hiss M."/>
            <person name="Muchero W."/>
            <person name="Kamisugi Y."/>
            <person name="Saleh O."/>
            <person name="Blanc G."/>
            <person name="Decker E.L."/>
            <person name="van Gessel N."/>
            <person name="Grimwood J."/>
            <person name="Hayes R.D."/>
            <person name="Graham S.W."/>
            <person name="Gunter L.E."/>
            <person name="McDaniel S.F."/>
            <person name="Hoernstein S.N.W."/>
            <person name="Larsson A."/>
            <person name="Li F.W."/>
            <person name="Perroud P.F."/>
            <person name="Phillips J."/>
            <person name="Ranjan P."/>
            <person name="Rokshar D.S."/>
            <person name="Rothfels C.J."/>
            <person name="Schneider L."/>
            <person name="Shu S."/>
            <person name="Stevenson D.W."/>
            <person name="Thummler F."/>
            <person name="Tillich M."/>
            <person name="Villarreal Aguilar J.C."/>
            <person name="Widiez T."/>
            <person name="Wong G.K."/>
            <person name="Wymore A."/>
            <person name="Zhang Y."/>
            <person name="Zimmer A.D."/>
            <person name="Quatrano R.S."/>
            <person name="Mayer K.F.X."/>
            <person name="Goodstein D."/>
            <person name="Casacuberta J.M."/>
            <person name="Vandepoele K."/>
            <person name="Reski R."/>
            <person name="Cuming A.C."/>
            <person name="Tuskan G.A."/>
            <person name="Maumus F."/>
            <person name="Salse J."/>
            <person name="Schmutz J."/>
            <person name="Rensing S.A."/>
        </authorList>
    </citation>
    <scope>NUCLEOTIDE SEQUENCE [LARGE SCALE GENOMIC DNA]</scope>
    <source>
        <strain evidence="5 6">cv. Gransden 2004</strain>
    </source>
</reference>
<protein>
    <recommendedName>
        <fullName evidence="7">DUF632 domain-containing protein</fullName>
    </recommendedName>
</protein>
<accession>A0A2K1IAF8</accession>
<dbReference type="KEGG" id="ppp:112278261"/>
<dbReference type="PANTHER" id="PTHR21450:SF23">
    <property type="entry name" value="PROTEIN ALTERED PHOSPHATE STARVATION RESPONSE 1"/>
    <property type="match status" value="1"/>
</dbReference>
<feature type="region of interest" description="Disordered" evidence="1">
    <location>
        <begin position="72"/>
        <end position="149"/>
    </location>
</feature>
<dbReference type="EnsemblPlants" id="Pp3c27_2840V3.2">
    <property type="protein sequence ID" value="Pp3c27_2840V3.2"/>
    <property type="gene ID" value="Pp3c27_2840"/>
</dbReference>
<dbReference type="EnsemblPlants" id="Pp3c27_2840V3.1">
    <property type="protein sequence ID" value="Pp3c27_2840V3.1"/>
    <property type="gene ID" value="Pp3c27_2840"/>
</dbReference>
<gene>
    <name evidence="5" type="primary">LOC112278261</name>
    <name evidence="4" type="ORF">PHYPA_030833</name>
</gene>
<feature type="domain" description="DUF632" evidence="2">
    <location>
        <begin position="487"/>
        <end position="827"/>
    </location>
</feature>
<feature type="compositionally biased region" description="Basic and acidic residues" evidence="1">
    <location>
        <begin position="243"/>
        <end position="253"/>
    </location>
</feature>
<dbReference type="EMBL" id="ABEU02000027">
    <property type="protein sequence ID" value="PNR26259.1"/>
    <property type="molecule type" value="Genomic_DNA"/>
</dbReference>
<dbReference type="PANTHER" id="PTHR21450">
    <property type="entry name" value="PROTEIN ALTERED PHOSPHATE STARVATION RESPONSE 1"/>
    <property type="match status" value="1"/>
</dbReference>
<evidence type="ECO:0000313" key="6">
    <source>
        <dbReference type="Proteomes" id="UP000006727"/>
    </source>
</evidence>
<feature type="compositionally biased region" description="Acidic residues" evidence="1">
    <location>
        <begin position="339"/>
        <end position="363"/>
    </location>
</feature>
<dbReference type="InterPro" id="IPR006868">
    <property type="entry name" value="DUF630"/>
</dbReference>
<dbReference type="Pfam" id="PF04782">
    <property type="entry name" value="DUF632"/>
    <property type="match status" value="1"/>
</dbReference>
<reference evidence="5" key="3">
    <citation type="submission" date="2020-12" db="UniProtKB">
        <authorList>
            <consortium name="EnsemblPlants"/>
        </authorList>
    </citation>
    <scope>IDENTIFICATION</scope>
</reference>
<evidence type="ECO:0008006" key="7">
    <source>
        <dbReference type="Google" id="ProtNLM"/>
    </source>
</evidence>
<dbReference type="GeneID" id="112278261"/>
<dbReference type="Gramene" id="Pp3c27_2840V3.2">
    <property type="protein sequence ID" value="Pp3c27_2840V3.2"/>
    <property type="gene ID" value="Pp3c27_2840"/>
</dbReference>
<dbReference type="AlphaFoldDB" id="A0A2K1IAF8"/>
<dbReference type="OMA" id="FAASHAM"/>
<feature type="domain" description="DUF630" evidence="3">
    <location>
        <begin position="1"/>
        <end position="59"/>
    </location>
</feature>
<dbReference type="RefSeq" id="XP_024367248.1">
    <property type="nucleotide sequence ID" value="XM_024511480.2"/>
</dbReference>
<evidence type="ECO:0000259" key="3">
    <source>
        <dbReference type="Pfam" id="PF04783"/>
    </source>
</evidence>
<dbReference type="FunCoup" id="A0A2K1IAF8">
    <property type="interactions" value="1254"/>
</dbReference>
<organism evidence="4">
    <name type="scientific">Physcomitrium patens</name>
    <name type="common">Spreading-leaved earth moss</name>
    <name type="synonym">Physcomitrella patens</name>
    <dbReference type="NCBI Taxonomy" id="3218"/>
    <lineage>
        <taxon>Eukaryota</taxon>
        <taxon>Viridiplantae</taxon>
        <taxon>Streptophyta</taxon>
        <taxon>Embryophyta</taxon>
        <taxon>Bryophyta</taxon>
        <taxon>Bryophytina</taxon>
        <taxon>Bryopsida</taxon>
        <taxon>Funariidae</taxon>
        <taxon>Funariales</taxon>
        <taxon>Funariaceae</taxon>
        <taxon>Physcomitrium</taxon>
    </lineage>
</organism>
<feature type="compositionally biased region" description="Polar residues" evidence="1">
    <location>
        <begin position="376"/>
        <end position="386"/>
    </location>
</feature>
<feature type="region of interest" description="Disordered" evidence="1">
    <location>
        <begin position="198"/>
        <end position="472"/>
    </location>
</feature>
<dbReference type="Gramene" id="Pp3c27_2840V3.1">
    <property type="protein sequence ID" value="Pp3c27_2840V3.1"/>
    <property type="gene ID" value="Pp3c27_2840"/>
</dbReference>
<feature type="region of interest" description="Disordered" evidence="1">
    <location>
        <begin position="873"/>
        <end position="892"/>
    </location>
</feature>
<dbReference type="OrthoDB" id="1919226at2759"/>
<reference evidence="4 6" key="1">
    <citation type="journal article" date="2008" name="Science">
        <title>The Physcomitrella genome reveals evolutionary insights into the conquest of land by plants.</title>
        <authorList>
            <person name="Rensing S."/>
            <person name="Lang D."/>
            <person name="Zimmer A."/>
            <person name="Terry A."/>
            <person name="Salamov A."/>
            <person name="Shapiro H."/>
            <person name="Nishiyama T."/>
            <person name="Perroud P.-F."/>
            <person name="Lindquist E."/>
            <person name="Kamisugi Y."/>
            <person name="Tanahashi T."/>
            <person name="Sakakibara K."/>
            <person name="Fujita T."/>
            <person name="Oishi K."/>
            <person name="Shin-I T."/>
            <person name="Kuroki Y."/>
            <person name="Toyoda A."/>
            <person name="Suzuki Y."/>
            <person name="Hashimoto A."/>
            <person name="Yamaguchi K."/>
            <person name="Sugano A."/>
            <person name="Kohara Y."/>
            <person name="Fujiyama A."/>
            <person name="Anterola A."/>
            <person name="Aoki S."/>
            <person name="Ashton N."/>
            <person name="Barbazuk W.B."/>
            <person name="Barker E."/>
            <person name="Bennetzen J."/>
            <person name="Bezanilla M."/>
            <person name="Blankenship R."/>
            <person name="Cho S.H."/>
            <person name="Dutcher S."/>
            <person name="Estelle M."/>
            <person name="Fawcett J.A."/>
            <person name="Gundlach H."/>
            <person name="Hanada K."/>
            <person name="Heyl A."/>
            <person name="Hicks K.A."/>
            <person name="Hugh J."/>
            <person name="Lohr M."/>
            <person name="Mayer K."/>
            <person name="Melkozernov A."/>
            <person name="Murata T."/>
            <person name="Nelson D."/>
            <person name="Pils B."/>
            <person name="Prigge M."/>
            <person name="Reiss B."/>
            <person name="Renner T."/>
            <person name="Rombauts S."/>
            <person name="Rushton P."/>
            <person name="Sanderfoot A."/>
            <person name="Schween G."/>
            <person name="Shiu S.-H."/>
            <person name="Stueber K."/>
            <person name="Theodoulou F.L."/>
            <person name="Tu H."/>
            <person name="Van de Peer Y."/>
            <person name="Verrier P.J."/>
            <person name="Waters E."/>
            <person name="Wood A."/>
            <person name="Yang L."/>
            <person name="Cove D."/>
            <person name="Cuming A."/>
            <person name="Hasebe M."/>
            <person name="Lucas S."/>
            <person name="Mishler D.B."/>
            <person name="Reski R."/>
            <person name="Grigoriev I."/>
            <person name="Quatrano R.S."/>
            <person name="Boore J.L."/>
        </authorList>
    </citation>
    <scope>NUCLEOTIDE SEQUENCE [LARGE SCALE GENOMIC DNA]</scope>
    <source>
        <strain evidence="5 6">cv. Gransden 2004</strain>
    </source>
</reference>
<dbReference type="Proteomes" id="UP000006727">
    <property type="component" value="Chromosome 27"/>
</dbReference>
<name>A0A2K1IAF8_PHYPA</name>
<dbReference type="InterPro" id="IPR006867">
    <property type="entry name" value="DUF632"/>
</dbReference>
<feature type="compositionally biased region" description="Pro residues" evidence="1">
    <location>
        <begin position="422"/>
        <end position="436"/>
    </location>
</feature>
<proteinExistence type="predicted"/>
<evidence type="ECO:0000259" key="2">
    <source>
        <dbReference type="Pfam" id="PF04782"/>
    </source>
</evidence>
<sequence length="980" mass="110603">MGCNNSKIDNEEGLSRCKQRKHLMKQIVASRHNFAASHAMFVVSLKGVGSAFRQFAEGEVKDEVRYLMHSEVSTPRTETLSFGPPPTLPPAPMSPGFSPSPPHSPVSPHVRHSTSRMQNDSRSTGAVSSPESVTREFLPPPPPPITMRQHRMEHTPSASITNIYRYPEESSNSFKYKMDDSIPPPPFQPILMDDDWIQSSRTAPISHAATRSNPTPPPPVTRSSWQDLFMDPFRPSPPTFNYMEERKNQDVDSRLSPAAVEQKLRQESESKMNYDAEQKKIQQSEQRRRLDIEQKRIHEERKKSQAIEERRNRELELRKREERAVPPPPKKIVEVQESIPDDIPDLEEDDVPDLEDVDEDIDEPAPKDEDKERENNAVNKPQSAQELASEPIPDENPESAPKPEEPDSATPKSALEQISEPETPPKTPPQTPPKVQEPPAKVANAGKGQKTPISGKTPGKPPKPEQSISKTNKELAVVKAEKGGRDLLDVLKEVDECFLRAADSGENVSRILETKKAHYHSSFSDSLRVVGESARMNLLKLSGKSGSASFRTSGNMNSMSVLTDESPSIMSMRRNISNMSSARYTEECGLGNSHAATLDRLLAWEKKLYLEVKEAEALRVELDRKYHLFRNQDAKNEDHTVIDKTRYTIKGLQTRMVVAIQAVDSASQQVQKLRDEELYPQLVELLNGLGTMWKNMSQAHQAQLRAVETMRRLDNSAACEPTTSSHRQSTMFLEQALNKWSGGVSRVISSQMEYLKNMTSWLRLSLMQFGSEEMDNRSGSRSPSRSPSQDMMAAPIFRLCQRWEELLSQLPHQVVLEGIGSFAAVVREMLRLQWEELRIKKRVENYQRELERREYALLTVSSKDPGPGYHEGFRYQAPPLRSPTTTSGSDVDDGRLDIIVSTGFPERSEVGDRRLKYEATRRKLEAELEAERKAYTDTRAFTLNSLQAGLPQLFLGVLAFTNSEAEIYDQLIAMGSLPNR</sequence>
<feature type="compositionally biased region" description="Polar residues" evidence="1">
    <location>
        <begin position="116"/>
        <end position="132"/>
    </location>
</feature>
<evidence type="ECO:0000313" key="4">
    <source>
        <dbReference type="EMBL" id="PNR26259.1"/>
    </source>
</evidence>
<feature type="compositionally biased region" description="Basic and acidic residues" evidence="1">
    <location>
        <begin position="262"/>
        <end position="324"/>
    </location>
</feature>
<evidence type="ECO:0000313" key="5">
    <source>
        <dbReference type="EnsemblPlants" id="Pp3c27_2840V3.1"/>
    </source>
</evidence>